<name>A0A2S3IE77_9POAL</name>
<feature type="region of interest" description="Disordered" evidence="1">
    <location>
        <begin position="26"/>
        <end position="52"/>
    </location>
</feature>
<proteinExistence type="predicted"/>
<gene>
    <name evidence="2" type="ORF">PAHAL_8G168500</name>
</gene>
<dbReference type="EMBL" id="CM008053">
    <property type="protein sequence ID" value="PAN42579.1"/>
    <property type="molecule type" value="Genomic_DNA"/>
</dbReference>
<evidence type="ECO:0000313" key="2">
    <source>
        <dbReference type="EMBL" id="PAN42579.1"/>
    </source>
</evidence>
<sequence length="128" mass="14334">MVRRCNEVRYVGGMDTASKWADRLRRPVAGLPRRPARGTAQNAPASGRSPRVERPWAAYWRNQVSHQPGGCGAENEGSRGTTAGDMPPFSVTGRGRAMHRFSLGSWAKNPDHLPIYFLRFKYNATFIF</sequence>
<evidence type="ECO:0000256" key="1">
    <source>
        <dbReference type="SAM" id="MobiDB-lite"/>
    </source>
</evidence>
<organism evidence="2">
    <name type="scientific">Panicum hallii</name>
    <dbReference type="NCBI Taxonomy" id="206008"/>
    <lineage>
        <taxon>Eukaryota</taxon>
        <taxon>Viridiplantae</taxon>
        <taxon>Streptophyta</taxon>
        <taxon>Embryophyta</taxon>
        <taxon>Tracheophyta</taxon>
        <taxon>Spermatophyta</taxon>
        <taxon>Magnoliopsida</taxon>
        <taxon>Liliopsida</taxon>
        <taxon>Poales</taxon>
        <taxon>Poaceae</taxon>
        <taxon>PACMAD clade</taxon>
        <taxon>Panicoideae</taxon>
        <taxon>Panicodae</taxon>
        <taxon>Paniceae</taxon>
        <taxon>Panicinae</taxon>
        <taxon>Panicum</taxon>
        <taxon>Panicum sect. Panicum</taxon>
    </lineage>
</organism>
<dbReference type="Gramene" id="PAN42579">
    <property type="protein sequence ID" value="PAN42579"/>
    <property type="gene ID" value="PAHAL_8G168500"/>
</dbReference>
<dbReference type="Proteomes" id="UP000243499">
    <property type="component" value="Chromosome 8"/>
</dbReference>
<reference evidence="2" key="1">
    <citation type="submission" date="2018-04" db="EMBL/GenBank/DDBJ databases">
        <title>WGS assembly of Panicum hallii.</title>
        <authorList>
            <person name="Lovell J."/>
            <person name="Jenkins J."/>
            <person name="Lowry D."/>
            <person name="Mamidi S."/>
            <person name="Sreedasyam A."/>
            <person name="Weng X."/>
            <person name="Barry K."/>
            <person name="Bonette J."/>
            <person name="Campitelli B."/>
            <person name="Daum C."/>
            <person name="Gordon S."/>
            <person name="Gould B."/>
            <person name="Lipzen A."/>
            <person name="Macqueen A."/>
            <person name="Palacio-Mejia J."/>
            <person name="Plott C."/>
            <person name="Shakirov E."/>
            <person name="Shu S."/>
            <person name="Yoshinaga Y."/>
            <person name="Zane M."/>
            <person name="Rokhsar D."/>
            <person name="Grimwood J."/>
            <person name="Schmutz J."/>
            <person name="Juenger T."/>
        </authorList>
    </citation>
    <scope>NUCLEOTIDE SEQUENCE [LARGE SCALE GENOMIC DNA]</scope>
    <source>
        <strain evidence="2">FIL2</strain>
    </source>
</reference>
<feature type="region of interest" description="Disordered" evidence="1">
    <location>
        <begin position="64"/>
        <end position="91"/>
    </location>
</feature>
<accession>A0A2S3IE77</accession>
<protein>
    <submittedName>
        <fullName evidence="2">Uncharacterized protein</fullName>
    </submittedName>
</protein>
<dbReference type="AlphaFoldDB" id="A0A2S3IE77"/>